<name>A0A8S1TDA6_PAROT</name>
<organism evidence="1 2">
    <name type="scientific">Paramecium octaurelia</name>
    <dbReference type="NCBI Taxonomy" id="43137"/>
    <lineage>
        <taxon>Eukaryota</taxon>
        <taxon>Sar</taxon>
        <taxon>Alveolata</taxon>
        <taxon>Ciliophora</taxon>
        <taxon>Intramacronucleata</taxon>
        <taxon>Oligohymenophorea</taxon>
        <taxon>Peniculida</taxon>
        <taxon>Parameciidae</taxon>
        <taxon>Paramecium</taxon>
    </lineage>
</organism>
<reference evidence="1" key="1">
    <citation type="submission" date="2021-01" db="EMBL/GenBank/DDBJ databases">
        <authorList>
            <consortium name="Genoscope - CEA"/>
            <person name="William W."/>
        </authorList>
    </citation>
    <scope>NUCLEOTIDE SEQUENCE</scope>
</reference>
<keyword evidence="2" id="KW-1185">Reference proteome</keyword>
<dbReference type="EMBL" id="CAJJDP010000022">
    <property type="protein sequence ID" value="CAD8149757.1"/>
    <property type="molecule type" value="Genomic_DNA"/>
</dbReference>
<protein>
    <submittedName>
        <fullName evidence="1">Uncharacterized protein</fullName>
    </submittedName>
</protein>
<gene>
    <name evidence="1" type="ORF">POCTA_138.1.T0220390</name>
</gene>
<evidence type="ECO:0000313" key="1">
    <source>
        <dbReference type="EMBL" id="CAD8149757.1"/>
    </source>
</evidence>
<dbReference type="OrthoDB" id="304865at2759"/>
<comment type="caution">
    <text evidence="1">The sequence shown here is derived from an EMBL/GenBank/DDBJ whole genome shotgun (WGS) entry which is preliminary data.</text>
</comment>
<dbReference type="AlphaFoldDB" id="A0A8S1TDA6"/>
<accession>A0A8S1TDA6</accession>
<dbReference type="OMA" id="ANTEKIY"/>
<proteinExistence type="predicted"/>
<sequence length="204" mass="23627">MFQQINPPQMDQELAQFINNPSEANTEKIYEYLSKLSAMKYPSQITYSSSKYCKLSGVEIEKDPIIIAGHCFSLWNLQQYYLRNGILDVSIGDLNFTYHDGITETFVTIELTLEILQLIYGANLDKMLEEAYNHFNKRLEQPVLFICEQTGRSGVISEQMIVNGKQVCAEWVHQNKDQLSEEQRIQLESSQRMQYNIGNSQNIH</sequence>
<evidence type="ECO:0000313" key="2">
    <source>
        <dbReference type="Proteomes" id="UP000683925"/>
    </source>
</evidence>
<dbReference type="Proteomes" id="UP000683925">
    <property type="component" value="Unassembled WGS sequence"/>
</dbReference>